<dbReference type="WBParaSite" id="PS1159_v2.g4586.t1">
    <property type="protein sequence ID" value="PS1159_v2.g4586.t1"/>
    <property type="gene ID" value="PS1159_v2.g4586"/>
</dbReference>
<dbReference type="Proteomes" id="UP000887580">
    <property type="component" value="Unplaced"/>
</dbReference>
<organism evidence="1 2">
    <name type="scientific">Panagrolaimus sp. PS1159</name>
    <dbReference type="NCBI Taxonomy" id="55785"/>
    <lineage>
        <taxon>Eukaryota</taxon>
        <taxon>Metazoa</taxon>
        <taxon>Ecdysozoa</taxon>
        <taxon>Nematoda</taxon>
        <taxon>Chromadorea</taxon>
        <taxon>Rhabditida</taxon>
        <taxon>Tylenchina</taxon>
        <taxon>Panagrolaimomorpha</taxon>
        <taxon>Panagrolaimoidea</taxon>
        <taxon>Panagrolaimidae</taxon>
        <taxon>Panagrolaimus</taxon>
    </lineage>
</organism>
<evidence type="ECO:0000313" key="2">
    <source>
        <dbReference type="WBParaSite" id="PS1159_v2.g4586.t1"/>
    </source>
</evidence>
<sequence>MYDDSCCEEDEKNPNEGGYIKANHGWDHDGDEWIEEEEFDYQNYKKFYRELPKFDFWYLITGRAFLRIVQGVSSLIAFCFVAWVNAYFLPTYVVQATLLSAFGGSSFFLVVYSANIIRSTKLRWIFHELIFTGLAVYMIGISTLIMGYSAIRWQYSSWIISVIFCAFSFIAFLSDFISLISMHRKQPDCRHHDAKRIRDLSPSSIHSESIPVEDPY</sequence>
<evidence type="ECO:0000313" key="1">
    <source>
        <dbReference type="Proteomes" id="UP000887580"/>
    </source>
</evidence>
<proteinExistence type="predicted"/>
<reference evidence="2" key="1">
    <citation type="submission" date="2022-11" db="UniProtKB">
        <authorList>
            <consortium name="WormBaseParasite"/>
        </authorList>
    </citation>
    <scope>IDENTIFICATION</scope>
</reference>
<accession>A0AC35GG43</accession>
<name>A0AC35GG43_9BILA</name>
<protein>
    <submittedName>
        <fullName evidence="2">MARVEL domain-containing protein</fullName>
    </submittedName>
</protein>